<dbReference type="AlphaFoldDB" id="A0A452SAG3"/>
<dbReference type="OMA" id="WICSHEL"/>
<reference evidence="1" key="2">
    <citation type="submission" date="2025-08" db="UniProtKB">
        <authorList>
            <consortium name="Ensembl"/>
        </authorList>
    </citation>
    <scope>IDENTIFICATION</scope>
</reference>
<evidence type="ECO:0000313" key="2">
    <source>
        <dbReference type="Proteomes" id="UP000291022"/>
    </source>
</evidence>
<dbReference type="Ensembl" id="ENSUAMT00000032718.1">
    <property type="protein sequence ID" value="ENSUAMP00000029316.1"/>
    <property type="gene ID" value="ENSUAMG00000022588.1"/>
</dbReference>
<name>A0A452SAG3_URSAM</name>
<evidence type="ECO:0000313" key="1">
    <source>
        <dbReference type="Ensembl" id="ENSUAMP00000029316.1"/>
    </source>
</evidence>
<accession>A0A452SAG3</accession>
<dbReference type="STRING" id="9643.ENSUAMP00000029316"/>
<protein>
    <submittedName>
        <fullName evidence="1">Uncharacterized protein</fullName>
    </submittedName>
</protein>
<organism evidence="1 2">
    <name type="scientific">Ursus americanus</name>
    <name type="common">American black bear</name>
    <name type="synonym">Euarctos americanus</name>
    <dbReference type="NCBI Taxonomy" id="9643"/>
    <lineage>
        <taxon>Eukaryota</taxon>
        <taxon>Metazoa</taxon>
        <taxon>Chordata</taxon>
        <taxon>Craniata</taxon>
        <taxon>Vertebrata</taxon>
        <taxon>Euteleostomi</taxon>
        <taxon>Mammalia</taxon>
        <taxon>Eutheria</taxon>
        <taxon>Laurasiatheria</taxon>
        <taxon>Carnivora</taxon>
        <taxon>Caniformia</taxon>
        <taxon>Ursidae</taxon>
        <taxon>Ursus</taxon>
    </lineage>
</organism>
<sequence length="59" mass="6935">KVLYCSFQTYLSSKMPCMQWICSHELHRRSQLQPEPAKTKALQTVIEMKVLCVFKKGNF</sequence>
<dbReference type="Proteomes" id="UP000291022">
    <property type="component" value="Unassembled WGS sequence"/>
</dbReference>
<reference evidence="2" key="1">
    <citation type="submission" date="2016-06" db="EMBL/GenBank/DDBJ databases">
        <title>De novo assembly and RNA-Seq shows season-dependent expression and editing in black bear kidneys.</title>
        <authorList>
            <person name="Korstanje R."/>
            <person name="Srivastava A."/>
            <person name="Sarsani V.K."/>
            <person name="Sheehan S.M."/>
            <person name="Seger R.L."/>
            <person name="Barter M.E."/>
            <person name="Lindqvist C."/>
            <person name="Brody L.C."/>
            <person name="Mullikin J.C."/>
        </authorList>
    </citation>
    <scope>NUCLEOTIDE SEQUENCE [LARGE SCALE GENOMIC DNA]</scope>
</reference>
<proteinExistence type="predicted"/>
<reference evidence="1" key="3">
    <citation type="submission" date="2025-09" db="UniProtKB">
        <authorList>
            <consortium name="Ensembl"/>
        </authorList>
    </citation>
    <scope>IDENTIFICATION</scope>
</reference>
<dbReference type="GeneTree" id="ENSGT00950000185297"/>
<keyword evidence="2" id="KW-1185">Reference proteome</keyword>